<organism evidence="2">
    <name type="scientific">Nonomuraea gerenzanensis</name>
    <dbReference type="NCBI Taxonomy" id="93944"/>
    <lineage>
        <taxon>Bacteria</taxon>
        <taxon>Bacillati</taxon>
        <taxon>Actinomycetota</taxon>
        <taxon>Actinomycetes</taxon>
        <taxon>Streptosporangiales</taxon>
        <taxon>Streptosporangiaceae</taxon>
        <taxon>Nonomuraea</taxon>
    </lineage>
</organism>
<reference evidence="2" key="1">
    <citation type="submission" date="2016-04" db="EMBL/GenBank/DDBJ databases">
        <authorList>
            <person name="Evans L.H."/>
            <person name="Alamgir A."/>
            <person name="Owens N."/>
            <person name="Weber N.D."/>
            <person name="Virtaneva K."/>
            <person name="Barbian K."/>
            <person name="Babar A."/>
            <person name="Rosenke K."/>
        </authorList>
    </citation>
    <scope>NUCLEOTIDE SEQUENCE</scope>
    <source>
        <strain evidence="2">Nono1</strain>
    </source>
</reference>
<evidence type="ECO:0008006" key="3">
    <source>
        <dbReference type="Google" id="ProtNLM"/>
    </source>
</evidence>
<sequence>MVKAWIFLVLGVLLALTGLVWTLQGLGIVGGSVMSGVTTWAIIGPIVMVVALVLVLVGVRQLRGRGR</sequence>
<gene>
    <name evidence="2" type="ORF">BN4615_P5695</name>
</gene>
<feature type="transmembrane region" description="Helical" evidence="1">
    <location>
        <begin position="38"/>
        <end position="59"/>
    </location>
</feature>
<accession>A0A1M4EB99</accession>
<evidence type="ECO:0000313" key="2">
    <source>
        <dbReference type="EMBL" id="SBO96179.1"/>
    </source>
</evidence>
<evidence type="ECO:0000256" key="1">
    <source>
        <dbReference type="SAM" id="Phobius"/>
    </source>
</evidence>
<name>A0A1M4EB99_9ACTN</name>
<protein>
    <recommendedName>
        <fullName evidence="3">Integral membrane protein</fullName>
    </recommendedName>
</protein>
<keyword evidence="1" id="KW-0812">Transmembrane</keyword>
<dbReference type="AlphaFoldDB" id="A0A1M4EB99"/>
<dbReference type="EMBL" id="LT559118">
    <property type="protein sequence ID" value="SBO96179.1"/>
    <property type="molecule type" value="Genomic_DNA"/>
</dbReference>
<proteinExistence type="predicted"/>
<dbReference type="RefSeq" id="WP_225275501.1">
    <property type="nucleotide sequence ID" value="NZ_CP084058.1"/>
</dbReference>
<keyword evidence="1" id="KW-0472">Membrane</keyword>
<keyword evidence="1" id="KW-1133">Transmembrane helix</keyword>